<dbReference type="RefSeq" id="WP_123267963.1">
    <property type="nucleotide sequence ID" value="NZ_JBGEGZ010000021.1"/>
</dbReference>
<evidence type="ECO:0008006" key="3">
    <source>
        <dbReference type="Google" id="ProtNLM"/>
    </source>
</evidence>
<evidence type="ECO:0000313" key="1">
    <source>
        <dbReference type="EMBL" id="QAX81237.1"/>
    </source>
</evidence>
<keyword evidence="2" id="KW-1185">Reference proteome</keyword>
<name>A0ABX5R6F4_9GAMM</name>
<gene>
    <name evidence="1" type="ORF">D5F51_17560</name>
</gene>
<organism evidence="1 2">
    <name type="scientific">Yersinia hibernica</name>
    <dbReference type="NCBI Taxonomy" id="2339259"/>
    <lineage>
        <taxon>Bacteria</taxon>
        <taxon>Pseudomonadati</taxon>
        <taxon>Pseudomonadota</taxon>
        <taxon>Gammaproteobacteria</taxon>
        <taxon>Enterobacterales</taxon>
        <taxon>Yersiniaceae</taxon>
        <taxon>Yersinia</taxon>
    </lineage>
</organism>
<dbReference type="EMBL" id="CP032487">
    <property type="protein sequence ID" value="QAX81237.1"/>
    <property type="molecule type" value="Genomic_DNA"/>
</dbReference>
<dbReference type="Proteomes" id="UP000288804">
    <property type="component" value="Chromosome"/>
</dbReference>
<protein>
    <recommendedName>
        <fullName evidence="3">DNA-binding protein</fullName>
    </recommendedName>
</protein>
<evidence type="ECO:0000313" key="2">
    <source>
        <dbReference type="Proteomes" id="UP000288804"/>
    </source>
</evidence>
<proteinExistence type="predicted"/>
<reference evidence="2" key="1">
    <citation type="submission" date="2018-09" db="EMBL/GenBank/DDBJ databases">
        <title>Yersinia hibernicus sp. nov.</title>
        <authorList>
            <person name="Nguyen S.V."/>
            <person name="Mundanda D.M."/>
            <person name="Anes J."/>
            <person name="Fanning S."/>
        </authorList>
    </citation>
    <scope>NUCLEOTIDE SEQUENCE [LARGE SCALE GENOMIC DNA]</scope>
    <source>
        <strain evidence="2">CFS1934</strain>
    </source>
</reference>
<sequence>MPYYIMRDCGLLKQLKKNQISQGISALKIFMLICLKSEIDENGIYSANLTYDQISQLCSLSRKLVSDGLRFLEHSEAIEVSGDRKKKYILLNCERKDGVRRVARFSSANGHWCKLPFKGVIDEKNRITAFESMTNRSLHELNALRLFLYLLMVRSRGCSHSSVTLKTIKTRLSINYQEVMIAIGYLQSLGLVVKVDVGTNLIGNYDERFAISFLVCGWEGLEWKPRYLSEDQWKNQITDVF</sequence>
<accession>A0ABX5R6F4</accession>